<feature type="transmembrane region" description="Helical" evidence="1">
    <location>
        <begin position="65"/>
        <end position="89"/>
    </location>
</feature>
<feature type="transmembrane region" description="Helical" evidence="1">
    <location>
        <begin position="21"/>
        <end position="42"/>
    </location>
</feature>
<dbReference type="RefSeq" id="WP_263073084.1">
    <property type="nucleotide sequence ID" value="NZ_JAOUSF010000003.1"/>
</dbReference>
<sequence>MQKAKLEQNQHAKPISASVNAVLTGFVGGLFWSALGLLAYYFHFTEIRPNMILEPWALGAWKTKWLGTVISLIVIGLFGIGAALLYYIALRKFRTIWIGIGYGAILFALVFFVLNPLFPSLNPLHDLNYNTIITTLCLYILFGVFVGYSISYEYNEQNFRKHHEDKDNESLKTV</sequence>
<evidence type="ECO:0000313" key="2">
    <source>
        <dbReference type="EMBL" id="MCU9613846.1"/>
    </source>
</evidence>
<keyword evidence="1" id="KW-0472">Membrane</keyword>
<evidence type="ECO:0000313" key="3">
    <source>
        <dbReference type="Proteomes" id="UP001209318"/>
    </source>
</evidence>
<reference evidence="2" key="1">
    <citation type="submission" date="2022-10" db="EMBL/GenBank/DDBJ databases">
        <title>Description of Fervidibacillus gen. nov. in the family Fervidibacillaceae fam. nov. with two species, Fervidibacillus albus sp. nov., and Fervidibacillus halotolerans sp. nov., isolated from tidal flat sediments.</title>
        <authorList>
            <person name="Kwon K.K."/>
            <person name="Yang S.-H."/>
        </authorList>
    </citation>
    <scope>NUCLEOTIDE SEQUENCE</scope>
    <source>
        <strain evidence="2">JCM 19140</strain>
    </source>
</reference>
<evidence type="ECO:0000256" key="1">
    <source>
        <dbReference type="SAM" id="Phobius"/>
    </source>
</evidence>
<name>A0AAE3ISV7_9BACI</name>
<feature type="transmembrane region" description="Helical" evidence="1">
    <location>
        <begin position="129"/>
        <end position="151"/>
    </location>
</feature>
<dbReference type="Proteomes" id="UP001209318">
    <property type="component" value="Unassembled WGS sequence"/>
</dbReference>
<keyword evidence="3" id="KW-1185">Reference proteome</keyword>
<protein>
    <submittedName>
        <fullName evidence="2">YqhR family membrane protein</fullName>
    </submittedName>
</protein>
<gene>
    <name evidence="2" type="ORF">OEV98_09755</name>
</gene>
<organism evidence="2 3">
    <name type="scientific">Perspicuibacillus lycopersici</name>
    <dbReference type="NCBI Taxonomy" id="1325689"/>
    <lineage>
        <taxon>Bacteria</taxon>
        <taxon>Bacillati</taxon>
        <taxon>Bacillota</taxon>
        <taxon>Bacilli</taxon>
        <taxon>Bacillales</taxon>
        <taxon>Bacillaceae</taxon>
        <taxon>Perspicuibacillus</taxon>
    </lineage>
</organism>
<dbReference type="AlphaFoldDB" id="A0AAE3ISV7"/>
<feature type="transmembrane region" description="Helical" evidence="1">
    <location>
        <begin position="96"/>
        <end position="117"/>
    </location>
</feature>
<dbReference type="Pfam" id="PF11085">
    <property type="entry name" value="YqhR"/>
    <property type="match status" value="1"/>
</dbReference>
<accession>A0AAE3ISV7</accession>
<comment type="caution">
    <text evidence="2">The sequence shown here is derived from an EMBL/GenBank/DDBJ whole genome shotgun (WGS) entry which is preliminary data.</text>
</comment>
<dbReference type="InterPro" id="IPR024563">
    <property type="entry name" value="YqhR"/>
</dbReference>
<dbReference type="EMBL" id="JAOUSF010000003">
    <property type="protein sequence ID" value="MCU9613846.1"/>
    <property type="molecule type" value="Genomic_DNA"/>
</dbReference>
<proteinExistence type="predicted"/>
<keyword evidence="1" id="KW-0812">Transmembrane</keyword>
<keyword evidence="1" id="KW-1133">Transmembrane helix</keyword>